<proteinExistence type="inferred from homology"/>
<evidence type="ECO:0000313" key="3">
    <source>
        <dbReference type="Proteomes" id="UP000320693"/>
    </source>
</evidence>
<dbReference type="Proteomes" id="UP000320693">
    <property type="component" value="Unassembled WGS sequence"/>
</dbReference>
<dbReference type="CDD" id="cd06558">
    <property type="entry name" value="crotonase-like"/>
    <property type="match status" value="1"/>
</dbReference>
<dbReference type="InterPro" id="IPR001753">
    <property type="entry name" value="Enoyl-CoA_hydra/iso"/>
</dbReference>
<dbReference type="Gene3D" id="3.90.226.10">
    <property type="entry name" value="2-enoyl-CoA Hydratase, Chain A, domain 1"/>
    <property type="match status" value="1"/>
</dbReference>
<evidence type="ECO:0000313" key="2">
    <source>
        <dbReference type="EMBL" id="GEC27350.1"/>
    </source>
</evidence>
<dbReference type="SUPFAM" id="SSF52096">
    <property type="entry name" value="ClpP/crotonase"/>
    <property type="match status" value="1"/>
</dbReference>
<dbReference type="InterPro" id="IPR014748">
    <property type="entry name" value="Enoyl-CoA_hydra_C"/>
</dbReference>
<dbReference type="Pfam" id="PF00378">
    <property type="entry name" value="ECH_1"/>
    <property type="match status" value="1"/>
</dbReference>
<keyword evidence="3" id="KW-1185">Reference proteome</keyword>
<reference evidence="2 3" key="1">
    <citation type="submission" date="2019-06" db="EMBL/GenBank/DDBJ databases">
        <title>Whole genome shotgun sequence of Pseudonocardia saturnea NBRC 14499.</title>
        <authorList>
            <person name="Hosoyama A."/>
            <person name="Uohara A."/>
            <person name="Ohji S."/>
            <person name="Ichikawa N."/>
        </authorList>
    </citation>
    <scope>NUCLEOTIDE SEQUENCE [LARGE SCALE GENOMIC DNA]</scope>
    <source>
        <strain evidence="2 3">NBRC 14499</strain>
    </source>
</reference>
<name>A0ABQ0S358_9PSEU</name>
<evidence type="ECO:0000256" key="1">
    <source>
        <dbReference type="ARBA" id="ARBA00005254"/>
    </source>
</evidence>
<accession>A0ABQ0S358</accession>
<sequence>MTEVDAGISVLRLNRPHRRNAIDHALVEGLASGFRDAERRGDAAVVLTGGDSFFSAGGDVGSMPSASDGLFGAAGRLALIHDLIEHIRRSDMVVIAAVEGYAVGVSWGLVLACDLVVAAEDAFFAAPFAERGLAADGGAAYHLSRRLGPQRAARHLLLGDRLPADAAFDAGLVSEVVEPSTSTGRARDLAARLAAGPRESNAVTKRLMTSSTADLSSFLASERMAVALAGHGADAAEGRLAFAERRDPRFR</sequence>
<dbReference type="EMBL" id="BJNH01000053">
    <property type="protein sequence ID" value="GEC27350.1"/>
    <property type="molecule type" value="Genomic_DNA"/>
</dbReference>
<comment type="similarity">
    <text evidence="1">Belongs to the enoyl-CoA hydratase/isomerase family.</text>
</comment>
<organism evidence="2 3">
    <name type="scientific">Pseudonocardia saturnea</name>
    <dbReference type="NCBI Taxonomy" id="33909"/>
    <lineage>
        <taxon>Bacteria</taxon>
        <taxon>Bacillati</taxon>
        <taxon>Actinomycetota</taxon>
        <taxon>Actinomycetes</taxon>
        <taxon>Pseudonocardiales</taxon>
        <taxon>Pseudonocardiaceae</taxon>
        <taxon>Pseudonocardia</taxon>
    </lineage>
</organism>
<dbReference type="Gene3D" id="1.10.12.10">
    <property type="entry name" value="Lyase 2-enoyl-coa Hydratase, Chain A, domain 2"/>
    <property type="match status" value="1"/>
</dbReference>
<dbReference type="PANTHER" id="PTHR43459">
    <property type="entry name" value="ENOYL-COA HYDRATASE"/>
    <property type="match status" value="1"/>
</dbReference>
<gene>
    <name evidence="2" type="ORF">PSA01_43790</name>
</gene>
<protein>
    <submittedName>
        <fullName evidence="2">Enoyl-CoA hydratase</fullName>
    </submittedName>
</protein>
<dbReference type="InterPro" id="IPR029045">
    <property type="entry name" value="ClpP/crotonase-like_dom_sf"/>
</dbReference>
<dbReference type="PANTHER" id="PTHR43459:SF1">
    <property type="entry name" value="EG:BACN32G11.4 PROTEIN"/>
    <property type="match status" value="1"/>
</dbReference>
<comment type="caution">
    <text evidence="2">The sequence shown here is derived from an EMBL/GenBank/DDBJ whole genome shotgun (WGS) entry which is preliminary data.</text>
</comment>